<dbReference type="Gene3D" id="3.30.40.10">
    <property type="entry name" value="Zinc/RING finger domain, C3HC4 (zinc finger)"/>
    <property type="match status" value="1"/>
</dbReference>
<feature type="domain" description="PHD-type" evidence="10">
    <location>
        <begin position="743"/>
        <end position="793"/>
    </location>
</feature>
<dbReference type="PROSITE" id="PS01359">
    <property type="entry name" value="ZF_PHD_1"/>
    <property type="match status" value="1"/>
</dbReference>
<evidence type="ECO:0000259" key="10">
    <source>
        <dbReference type="PROSITE" id="PS50016"/>
    </source>
</evidence>
<dbReference type="Proteomes" id="UP000801492">
    <property type="component" value="Unassembled WGS sequence"/>
</dbReference>
<dbReference type="PANTHER" id="PTHR46452:SF1">
    <property type="entry name" value="TRANSCRIPTION INITIATION FACTOR TFIID SUBUNIT 3"/>
    <property type="match status" value="1"/>
</dbReference>
<keyword evidence="7" id="KW-0539">Nucleus</keyword>
<evidence type="ECO:0000256" key="5">
    <source>
        <dbReference type="ARBA" id="ARBA00023015"/>
    </source>
</evidence>
<proteinExistence type="predicted"/>
<evidence type="ECO:0000313" key="12">
    <source>
        <dbReference type="Proteomes" id="UP000801492"/>
    </source>
</evidence>
<dbReference type="OrthoDB" id="436852at2759"/>
<feature type="region of interest" description="Disordered" evidence="9">
    <location>
        <begin position="225"/>
        <end position="246"/>
    </location>
</feature>
<dbReference type="InterPro" id="IPR019786">
    <property type="entry name" value="Zinc_finger_PHD-type_CS"/>
</dbReference>
<gene>
    <name evidence="11" type="ORF">ILUMI_22277</name>
</gene>
<evidence type="ECO:0000256" key="8">
    <source>
        <dbReference type="PROSITE-ProRule" id="PRU00146"/>
    </source>
</evidence>
<keyword evidence="4" id="KW-0862">Zinc</keyword>
<dbReference type="PROSITE" id="PS50016">
    <property type="entry name" value="ZF_PHD_2"/>
    <property type="match status" value="1"/>
</dbReference>
<name>A0A8K0CEP5_IGNLU</name>
<feature type="compositionally biased region" description="Pro residues" evidence="9">
    <location>
        <begin position="225"/>
        <end position="235"/>
    </location>
</feature>
<dbReference type="Pfam" id="PF07524">
    <property type="entry name" value="Bromo_TP"/>
    <property type="match status" value="1"/>
</dbReference>
<dbReference type="InterPro" id="IPR001965">
    <property type="entry name" value="Znf_PHD"/>
</dbReference>
<feature type="region of interest" description="Disordered" evidence="9">
    <location>
        <begin position="442"/>
        <end position="504"/>
    </location>
</feature>
<evidence type="ECO:0000256" key="9">
    <source>
        <dbReference type="SAM" id="MobiDB-lite"/>
    </source>
</evidence>
<organism evidence="11 12">
    <name type="scientific">Ignelater luminosus</name>
    <name type="common">Cucubano</name>
    <name type="synonym">Pyrophorus luminosus</name>
    <dbReference type="NCBI Taxonomy" id="2038154"/>
    <lineage>
        <taxon>Eukaryota</taxon>
        <taxon>Metazoa</taxon>
        <taxon>Ecdysozoa</taxon>
        <taxon>Arthropoda</taxon>
        <taxon>Hexapoda</taxon>
        <taxon>Insecta</taxon>
        <taxon>Pterygota</taxon>
        <taxon>Neoptera</taxon>
        <taxon>Endopterygota</taxon>
        <taxon>Coleoptera</taxon>
        <taxon>Polyphaga</taxon>
        <taxon>Elateriformia</taxon>
        <taxon>Elateroidea</taxon>
        <taxon>Elateridae</taxon>
        <taxon>Agrypninae</taxon>
        <taxon>Pyrophorini</taxon>
        <taxon>Ignelater</taxon>
    </lineage>
</organism>
<evidence type="ECO:0000256" key="3">
    <source>
        <dbReference type="ARBA" id="ARBA00022771"/>
    </source>
</evidence>
<dbReference type="InterPro" id="IPR009072">
    <property type="entry name" value="Histone-fold"/>
</dbReference>
<dbReference type="SMART" id="SM00249">
    <property type="entry name" value="PHD"/>
    <property type="match status" value="1"/>
</dbReference>
<feature type="compositionally biased region" description="Basic and acidic residues" evidence="9">
    <location>
        <begin position="445"/>
        <end position="455"/>
    </location>
</feature>
<dbReference type="SUPFAM" id="SSF57903">
    <property type="entry name" value="FYVE/PHD zinc finger"/>
    <property type="match status" value="1"/>
</dbReference>
<protein>
    <recommendedName>
        <fullName evidence="10">PHD-type domain-containing protein</fullName>
    </recommendedName>
</protein>
<dbReference type="GO" id="GO:0046982">
    <property type="term" value="F:protein heterodimerization activity"/>
    <property type="evidence" value="ECO:0007669"/>
    <property type="project" value="InterPro"/>
</dbReference>
<keyword evidence="12" id="KW-1185">Reference proteome</keyword>
<keyword evidence="6" id="KW-0804">Transcription</keyword>
<evidence type="ECO:0000256" key="7">
    <source>
        <dbReference type="ARBA" id="ARBA00023242"/>
    </source>
</evidence>
<keyword evidence="2" id="KW-0479">Metal-binding</keyword>
<dbReference type="Pfam" id="PF00628">
    <property type="entry name" value="PHD"/>
    <property type="match status" value="1"/>
</dbReference>
<reference evidence="11" key="1">
    <citation type="submission" date="2019-08" db="EMBL/GenBank/DDBJ databases">
        <title>The genome of the North American firefly Photinus pyralis.</title>
        <authorList>
            <consortium name="Photinus pyralis genome working group"/>
            <person name="Fallon T.R."/>
            <person name="Sander Lower S.E."/>
            <person name="Weng J.-K."/>
        </authorList>
    </citation>
    <scope>NUCLEOTIDE SEQUENCE</scope>
    <source>
        <strain evidence="11">TRF0915ILg1</strain>
        <tissue evidence="11">Whole body</tissue>
    </source>
</reference>
<dbReference type="EMBL" id="VTPC01090256">
    <property type="protein sequence ID" value="KAF2883892.1"/>
    <property type="molecule type" value="Genomic_DNA"/>
</dbReference>
<comment type="caution">
    <text evidence="11">The sequence shown here is derived from an EMBL/GenBank/DDBJ whole genome shotgun (WGS) entry which is preliminary data.</text>
</comment>
<evidence type="ECO:0000256" key="1">
    <source>
        <dbReference type="ARBA" id="ARBA00004123"/>
    </source>
</evidence>
<dbReference type="InterPro" id="IPR006565">
    <property type="entry name" value="BTP"/>
</dbReference>
<dbReference type="AlphaFoldDB" id="A0A8K0CEP5"/>
<keyword evidence="3 8" id="KW-0863">Zinc-finger</keyword>
<dbReference type="GO" id="GO:0005669">
    <property type="term" value="C:transcription factor TFIID complex"/>
    <property type="evidence" value="ECO:0007669"/>
    <property type="project" value="TreeGrafter"/>
</dbReference>
<dbReference type="CDD" id="cd15522">
    <property type="entry name" value="PHD_TAF3"/>
    <property type="match status" value="1"/>
</dbReference>
<evidence type="ECO:0000256" key="4">
    <source>
        <dbReference type="ARBA" id="ARBA00022833"/>
    </source>
</evidence>
<comment type="subcellular location">
    <subcellularLocation>
        <location evidence="1">Nucleus</location>
    </subcellularLocation>
</comment>
<keyword evidence="5" id="KW-0805">Transcription regulation</keyword>
<dbReference type="PANTHER" id="PTHR46452">
    <property type="entry name" value="TRANSCRIPTION INITIATION FACTOR TFIID SUBUNIT 3"/>
    <property type="match status" value="1"/>
</dbReference>
<feature type="compositionally biased region" description="Basic residues" evidence="9">
    <location>
        <begin position="483"/>
        <end position="497"/>
    </location>
</feature>
<dbReference type="GO" id="GO:0002039">
    <property type="term" value="F:p53 binding"/>
    <property type="evidence" value="ECO:0007669"/>
    <property type="project" value="TreeGrafter"/>
</dbReference>
<evidence type="ECO:0000256" key="2">
    <source>
        <dbReference type="ARBA" id="ARBA00022723"/>
    </source>
</evidence>
<dbReference type="GO" id="GO:0045944">
    <property type="term" value="P:positive regulation of transcription by RNA polymerase II"/>
    <property type="evidence" value="ECO:0007669"/>
    <property type="project" value="TreeGrafter"/>
</dbReference>
<dbReference type="GO" id="GO:0008270">
    <property type="term" value="F:zinc ion binding"/>
    <property type="evidence" value="ECO:0007669"/>
    <property type="project" value="UniProtKB-KW"/>
</dbReference>
<dbReference type="InterPro" id="IPR013083">
    <property type="entry name" value="Znf_RING/FYVE/PHD"/>
</dbReference>
<evidence type="ECO:0000313" key="11">
    <source>
        <dbReference type="EMBL" id="KAF2883892.1"/>
    </source>
</evidence>
<accession>A0A8K0CEP5</accession>
<sequence>MAAQFTREQIKVCVAKMCLTIGWHTSMTTPIEILTDILCNYLFQLGRSTNDYANGFGMTEPNLDHLGLAFRDFHVNLSELEEYVKYVDFADSPNPVPKYPLPKEDHLNFLKPGSKEVVTRPVHIHEHLPPMHPVLEAGDNESDTNIKKEKEDLANGDNVNPIFKRPSEVSQGEPFKRPRLLMEEEGRPTREISSVMMTTSGFLSPAREGKLPEARTPVAALEPIAPPPPIPPAQPEPNANKKPMKVAKKVEKKKDKVGRELFKPHMDHPVKKVTNVKDIVKSKMKTTSNTNSPVGANNNFMLTNDLKISLVPNSNKINSPNQNKFNKALAAARLKTEKLNTTITPIPPKPTIAPPPPPPTKIEPHVDKLFTEPDKRKINILKKISVKNEKLEKILKIKDEIKQESSESSPDLIIDESAAEISSKVHHLSSDITIELINSAPTTKSPEKIEQRSYFDDDSPPGTPSTPKTPEMISQSPPLNRVEKRKRKDKSKIKKLQKQASPARLDVETIDADMERPKTPEAHLVVKQEKQELPPVTPSMPFPFFTPFAGPGLIPSHLGNPLFTHLPIPPLSIPAFGQPPYIPPVHPGMPLNFIPPLKQEELVSKPPAVREGEISVPKLTLKLGAASPHPDASDTRKLNIKPIIKKEEEPAPVIEPKREMSPELAKISALVTGQPKPKSTCNVTMTSTDNFPTSSNDSFHVKKSMFKPIPKIRTKEIRKETTYDVDLYNTTPSSYVDAEGNTVWICPACSKQDDGSPMIGCDDCDAWYHWVCVGIQVPPDDNEDWYCRLCISKKQEVLQTDKKKKRKKREKKEH</sequence>
<dbReference type="SMART" id="SM00576">
    <property type="entry name" value="BTP"/>
    <property type="match status" value="1"/>
</dbReference>
<feature type="region of interest" description="Disordered" evidence="9">
    <location>
        <begin position="155"/>
        <end position="174"/>
    </location>
</feature>
<dbReference type="InterPro" id="IPR019787">
    <property type="entry name" value="Znf_PHD-finger"/>
</dbReference>
<dbReference type="Gene3D" id="1.10.20.10">
    <property type="entry name" value="Histone, subunit A"/>
    <property type="match status" value="1"/>
</dbReference>
<dbReference type="InterPro" id="IPR011011">
    <property type="entry name" value="Znf_FYVE_PHD"/>
</dbReference>
<evidence type="ECO:0000256" key="6">
    <source>
        <dbReference type="ARBA" id="ARBA00023163"/>
    </source>
</evidence>